<dbReference type="AlphaFoldDB" id="A0A518B1U8"/>
<evidence type="ECO:0000259" key="1">
    <source>
        <dbReference type="PROSITE" id="PS50801"/>
    </source>
</evidence>
<dbReference type="InterPro" id="IPR058548">
    <property type="entry name" value="MlaB-like_STAS"/>
</dbReference>
<keyword evidence="3" id="KW-1185">Reference proteome</keyword>
<organism evidence="2 3">
    <name type="scientific">Kolteria novifilia</name>
    <dbReference type="NCBI Taxonomy" id="2527975"/>
    <lineage>
        <taxon>Bacteria</taxon>
        <taxon>Pseudomonadati</taxon>
        <taxon>Planctomycetota</taxon>
        <taxon>Planctomycetia</taxon>
        <taxon>Kolteriales</taxon>
        <taxon>Kolteriaceae</taxon>
        <taxon>Kolteria</taxon>
    </lineage>
</organism>
<reference evidence="2 3" key="1">
    <citation type="submission" date="2019-02" db="EMBL/GenBank/DDBJ databases">
        <title>Deep-cultivation of Planctomycetes and their phenomic and genomic characterization uncovers novel biology.</title>
        <authorList>
            <person name="Wiegand S."/>
            <person name="Jogler M."/>
            <person name="Boedeker C."/>
            <person name="Pinto D."/>
            <person name="Vollmers J."/>
            <person name="Rivas-Marin E."/>
            <person name="Kohn T."/>
            <person name="Peeters S.H."/>
            <person name="Heuer A."/>
            <person name="Rast P."/>
            <person name="Oberbeckmann S."/>
            <person name="Bunk B."/>
            <person name="Jeske O."/>
            <person name="Meyerdierks A."/>
            <person name="Storesund J.E."/>
            <person name="Kallscheuer N."/>
            <person name="Luecker S."/>
            <person name="Lage O.M."/>
            <person name="Pohl T."/>
            <person name="Merkel B.J."/>
            <person name="Hornburger P."/>
            <person name="Mueller R.-W."/>
            <person name="Bruemmer F."/>
            <person name="Labrenz M."/>
            <person name="Spormann A.M."/>
            <person name="Op den Camp H."/>
            <person name="Overmann J."/>
            <person name="Amann R."/>
            <person name="Jetten M.S.M."/>
            <person name="Mascher T."/>
            <person name="Medema M.H."/>
            <person name="Devos D.P."/>
            <person name="Kaster A.-K."/>
            <person name="Ovreas L."/>
            <person name="Rohde M."/>
            <person name="Galperin M.Y."/>
            <person name="Jogler C."/>
        </authorList>
    </citation>
    <scope>NUCLEOTIDE SEQUENCE [LARGE SCALE GENOMIC DNA]</scope>
    <source>
        <strain evidence="2 3">Pan216</strain>
    </source>
</reference>
<dbReference type="SUPFAM" id="SSF52091">
    <property type="entry name" value="SpoIIaa-like"/>
    <property type="match status" value="1"/>
</dbReference>
<accession>A0A518B1U8</accession>
<evidence type="ECO:0000313" key="2">
    <source>
        <dbReference type="EMBL" id="QDU60957.1"/>
    </source>
</evidence>
<gene>
    <name evidence="2" type="ORF">Pan216_18100</name>
</gene>
<feature type="domain" description="STAS" evidence="1">
    <location>
        <begin position="16"/>
        <end position="101"/>
    </location>
</feature>
<evidence type="ECO:0000313" key="3">
    <source>
        <dbReference type="Proteomes" id="UP000317093"/>
    </source>
</evidence>
<dbReference type="Pfam" id="PF13466">
    <property type="entry name" value="STAS_2"/>
    <property type="match status" value="1"/>
</dbReference>
<dbReference type="EMBL" id="CP036279">
    <property type="protein sequence ID" value="QDU60957.1"/>
    <property type="molecule type" value="Genomic_DNA"/>
</dbReference>
<dbReference type="PROSITE" id="PS50801">
    <property type="entry name" value="STAS"/>
    <property type="match status" value="1"/>
</dbReference>
<protein>
    <recommendedName>
        <fullName evidence="1">STAS domain-containing protein</fullName>
    </recommendedName>
</protein>
<dbReference type="RefSeq" id="WP_145257590.1">
    <property type="nucleotide sequence ID" value="NZ_CP036279.1"/>
</dbReference>
<name>A0A518B1U8_9BACT</name>
<dbReference type="KEGG" id="knv:Pan216_18100"/>
<dbReference type="InterPro" id="IPR036513">
    <property type="entry name" value="STAS_dom_sf"/>
</dbReference>
<sequence>MVPDSYPVEVEVTPSGVTLRLLHDRLDLESVSAFEAALSEHLRAERSVVLDVSSLDYVDCYGFDALLHAIGSCPGKVELNGASTGLRSLFELAGLRELAGH</sequence>
<proteinExistence type="predicted"/>
<dbReference type="Gene3D" id="3.30.750.24">
    <property type="entry name" value="STAS domain"/>
    <property type="match status" value="1"/>
</dbReference>
<dbReference type="Proteomes" id="UP000317093">
    <property type="component" value="Chromosome"/>
</dbReference>
<dbReference type="InterPro" id="IPR002645">
    <property type="entry name" value="STAS_dom"/>
</dbReference>